<name>A0ACC1R4P2_9HYPO</name>
<gene>
    <name evidence="1" type="ORF">NLG97_g1099</name>
</gene>
<proteinExistence type="predicted"/>
<dbReference type="Proteomes" id="UP001148737">
    <property type="component" value="Unassembled WGS sequence"/>
</dbReference>
<dbReference type="EMBL" id="JANAKD010000049">
    <property type="protein sequence ID" value="KAJ3498473.1"/>
    <property type="molecule type" value="Genomic_DNA"/>
</dbReference>
<keyword evidence="2" id="KW-1185">Reference proteome</keyword>
<sequence length="536" mass="59921">MSDSCERFKAGHELFRQILENFAKTSKFRENAPNIFMIYAHKNRDLSDLEALPKIAVKLAAWLRFLYVPIQYDKRPKLLFSKFNKSEDGALHDLAANQFRLLPGHSGTAQKVILCASKLLSHYVDKFPMEKIVHPMEKLVDDIEGVKQNDNSSDRYNVANLVYFVPYILVQPTTPYLTQKMTPRIFISTLAVGWGVVTMCMGFSNSYHTLTALRAMLDELGKKSAIFFLAAFTGAGFNGILSYGLVQLDGVANMKGWRWLFIMEGLLTITVGIISYIVLPNFLTSSGSFLGDDEKRWISERLREDCGEDKQVPFDLGEFLKGGLDWRIWAYAYVFFSATLIAFGLIYSLPLILRDSMGFSFELSQILVSPPYLFSAIVMFINGYVGDRFRIRGPLILNLAVISIIGVAVTGWTSSAGARYFGVFLLASGGQGIIPVTVALQANNLRGHWRKGFAPMLFTATGGIGGMAGSLVFRLKDKATGYKPGLYTCFAAAAPAIIVVLIWECWIYSKNQQADRDGILLEADEEEGVEDFRYTY</sequence>
<comment type="caution">
    <text evidence="1">The sequence shown here is derived from an EMBL/GenBank/DDBJ whole genome shotgun (WGS) entry which is preliminary data.</text>
</comment>
<reference evidence="1" key="1">
    <citation type="submission" date="2022-07" db="EMBL/GenBank/DDBJ databases">
        <title>Genome Sequence of Lecanicillium saksenae.</title>
        <authorList>
            <person name="Buettner E."/>
        </authorList>
    </citation>
    <scope>NUCLEOTIDE SEQUENCE</scope>
    <source>
        <strain evidence="1">VT-O1</strain>
    </source>
</reference>
<accession>A0ACC1R4P2</accession>
<evidence type="ECO:0000313" key="2">
    <source>
        <dbReference type="Proteomes" id="UP001148737"/>
    </source>
</evidence>
<organism evidence="1 2">
    <name type="scientific">Lecanicillium saksenae</name>
    <dbReference type="NCBI Taxonomy" id="468837"/>
    <lineage>
        <taxon>Eukaryota</taxon>
        <taxon>Fungi</taxon>
        <taxon>Dikarya</taxon>
        <taxon>Ascomycota</taxon>
        <taxon>Pezizomycotina</taxon>
        <taxon>Sordariomycetes</taxon>
        <taxon>Hypocreomycetidae</taxon>
        <taxon>Hypocreales</taxon>
        <taxon>Cordycipitaceae</taxon>
        <taxon>Lecanicillium</taxon>
    </lineage>
</organism>
<evidence type="ECO:0000313" key="1">
    <source>
        <dbReference type="EMBL" id="KAJ3498473.1"/>
    </source>
</evidence>
<protein>
    <submittedName>
        <fullName evidence="1">Uncharacterized protein</fullName>
    </submittedName>
</protein>